<accession>A0A0E9QK41</accession>
<organism evidence="1">
    <name type="scientific">Anguilla anguilla</name>
    <name type="common">European freshwater eel</name>
    <name type="synonym">Muraena anguilla</name>
    <dbReference type="NCBI Taxonomy" id="7936"/>
    <lineage>
        <taxon>Eukaryota</taxon>
        <taxon>Metazoa</taxon>
        <taxon>Chordata</taxon>
        <taxon>Craniata</taxon>
        <taxon>Vertebrata</taxon>
        <taxon>Euteleostomi</taxon>
        <taxon>Actinopterygii</taxon>
        <taxon>Neopterygii</taxon>
        <taxon>Teleostei</taxon>
        <taxon>Anguilliformes</taxon>
        <taxon>Anguillidae</taxon>
        <taxon>Anguilla</taxon>
    </lineage>
</organism>
<sequence>MYLCMYVCVSPWTSSPLAVSTLSLPSRY</sequence>
<reference evidence="1" key="1">
    <citation type="submission" date="2014-11" db="EMBL/GenBank/DDBJ databases">
        <authorList>
            <person name="Amaro Gonzalez C."/>
        </authorList>
    </citation>
    <scope>NUCLEOTIDE SEQUENCE</scope>
</reference>
<dbReference type="EMBL" id="GBXM01092124">
    <property type="protein sequence ID" value="JAH16453.1"/>
    <property type="molecule type" value="Transcribed_RNA"/>
</dbReference>
<dbReference type="AlphaFoldDB" id="A0A0E9QK41"/>
<proteinExistence type="predicted"/>
<name>A0A0E9QK41_ANGAN</name>
<protein>
    <submittedName>
        <fullName evidence="1">Uncharacterized protein</fullName>
    </submittedName>
</protein>
<reference evidence="1" key="2">
    <citation type="journal article" date="2015" name="Fish Shellfish Immunol.">
        <title>Early steps in the European eel (Anguilla anguilla)-Vibrio vulnificus interaction in the gills: Role of the RtxA13 toxin.</title>
        <authorList>
            <person name="Callol A."/>
            <person name="Pajuelo D."/>
            <person name="Ebbesson L."/>
            <person name="Teles M."/>
            <person name="MacKenzie S."/>
            <person name="Amaro C."/>
        </authorList>
    </citation>
    <scope>NUCLEOTIDE SEQUENCE</scope>
</reference>
<evidence type="ECO:0000313" key="1">
    <source>
        <dbReference type="EMBL" id="JAH16453.1"/>
    </source>
</evidence>